<dbReference type="Gene3D" id="2.180.10.10">
    <property type="entry name" value="RHS repeat-associated core"/>
    <property type="match status" value="1"/>
</dbReference>
<keyword evidence="1" id="KW-0245">EGF-like domain</keyword>
<keyword evidence="4" id="KW-0472">Membrane</keyword>
<keyword evidence="4" id="KW-1133">Transmembrane helix</keyword>
<dbReference type="EMBL" id="BPLR01008268">
    <property type="protein sequence ID" value="GIY23374.1"/>
    <property type="molecule type" value="Genomic_DNA"/>
</dbReference>
<dbReference type="PANTHER" id="PTHR11219">
    <property type="entry name" value="TENEURIN AND N-ACETYLGLUCOSAMINE-1-PHOSPHODIESTER ALPHA-N-ACETYLGLUCOSAMINIDASE"/>
    <property type="match status" value="1"/>
</dbReference>
<feature type="domain" description="Teneurin-like YD-shell" evidence="5">
    <location>
        <begin position="36"/>
        <end position="232"/>
    </location>
</feature>
<evidence type="ECO:0000313" key="7">
    <source>
        <dbReference type="Proteomes" id="UP001054945"/>
    </source>
</evidence>
<accession>A0AAV4RP72</accession>
<keyword evidence="2" id="KW-0677">Repeat</keyword>
<keyword evidence="3" id="KW-1015">Disulfide bond</keyword>
<dbReference type="Proteomes" id="UP001054945">
    <property type="component" value="Unassembled WGS sequence"/>
</dbReference>
<dbReference type="GO" id="GO:0008045">
    <property type="term" value="P:motor neuron axon guidance"/>
    <property type="evidence" value="ECO:0007669"/>
    <property type="project" value="TreeGrafter"/>
</dbReference>
<reference evidence="6 7" key="1">
    <citation type="submission" date="2021-06" db="EMBL/GenBank/DDBJ databases">
        <title>Caerostris extrusa draft genome.</title>
        <authorList>
            <person name="Kono N."/>
            <person name="Arakawa K."/>
        </authorList>
    </citation>
    <scope>NUCLEOTIDE SEQUENCE [LARGE SCALE GENOMIC DNA]</scope>
</reference>
<organism evidence="6 7">
    <name type="scientific">Caerostris extrusa</name>
    <name type="common">Bark spider</name>
    <name type="synonym">Caerostris bankana</name>
    <dbReference type="NCBI Taxonomy" id="172846"/>
    <lineage>
        <taxon>Eukaryota</taxon>
        <taxon>Metazoa</taxon>
        <taxon>Ecdysozoa</taxon>
        <taxon>Arthropoda</taxon>
        <taxon>Chelicerata</taxon>
        <taxon>Arachnida</taxon>
        <taxon>Araneae</taxon>
        <taxon>Araneomorphae</taxon>
        <taxon>Entelegynae</taxon>
        <taxon>Araneoidea</taxon>
        <taxon>Araneidae</taxon>
        <taxon>Caerostris</taxon>
    </lineage>
</organism>
<sequence>MMLMDNLLKWMVGTNGNSLTIKMETWSLCSTWGNRIDILHDVGDRIVSFSDTPYVVDGRGFVIQRGEESFAYNTKGQLTKASRNGRYDVEYYYNTRGMIAVRKDNFGNLTQFFYSDLSKPDKVTHIYNNNDGKTTSFLYDDRGFLIFMVVNKEAYYIATDHNGSPLLVFDRKGGEVVKEVHRGPYGHVLFDSNPHFYLPIDFQAGILDPLTGMLHFGEMIYDSLAGQWLTPAGMKFFIMSLVLNICTSTASTRMTPLTSTRRIRTNWVTLIFEFLYFISFWKNLF</sequence>
<evidence type="ECO:0000313" key="6">
    <source>
        <dbReference type="EMBL" id="GIY23374.1"/>
    </source>
</evidence>
<dbReference type="InterPro" id="IPR051216">
    <property type="entry name" value="Teneurin"/>
</dbReference>
<keyword evidence="4" id="KW-0812">Transmembrane</keyword>
<protein>
    <submittedName>
        <fullName evidence="6">Teneurin-a</fullName>
    </submittedName>
</protein>
<evidence type="ECO:0000256" key="1">
    <source>
        <dbReference type="ARBA" id="ARBA00022536"/>
    </source>
</evidence>
<evidence type="ECO:0000256" key="2">
    <source>
        <dbReference type="ARBA" id="ARBA00022737"/>
    </source>
</evidence>
<keyword evidence="7" id="KW-1185">Reference proteome</keyword>
<evidence type="ECO:0000256" key="3">
    <source>
        <dbReference type="ARBA" id="ARBA00023157"/>
    </source>
</evidence>
<evidence type="ECO:0000256" key="4">
    <source>
        <dbReference type="SAM" id="Phobius"/>
    </source>
</evidence>
<proteinExistence type="predicted"/>
<evidence type="ECO:0000259" key="5">
    <source>
        <dbReference type="Pfam" id="PF25023"/>
    </source>
</evidence>
<dbReference type="Pfam" id="PF25023">
    <property type="entry name" value="TEN_YD-shell"/>
    <property type="match status" value="1"/>
</dbReference>
<dbReference type="InterPro" id="IPR056823">
    <property type="entry name" value="TEN-like_YD-shell"/>
</dbReference>
<comment type="caution">
    <text evidence="6">The sequence shown here is derived from an EMBL/GenBank/DDBJ whole genome shotgun (WGS) entry which is preliminary data.</text>
</comment>
<feature type="transmembrane region" description="Helical" evidence="4">
    <location>
        <begin position="263"/>
        <end position="281"/>
    </location>
</feature>
<name>A0AAV4RP72_CAEEX</name>
<dbReference type="AlphaFoldDB" id="A0AAV4RP72"/>
<dbReference type="PANTHER" id="PTHR11219:SF69">
    <property type="entry name" value="TENEURIN-A"/>
    <property type="match status" value="1"/>
</dbReference>
<gene>
    <name evidence="6" type="primary">Ten-a</name>
    <name evidence="6" type="ORF">CEXT_50061</name>
</gene>